<dbReference type="Gene3D" id="1.20.1110.10">
    <property type="entry name" value="Calcium-transporting ATPase, transmembrane domain"/>
    <property type="match status" value="1"/>
</dbReference>
<dbReference type="CDD" id="cd01647">
    <property type="entry name" value="RT_LTR"/>
    <property type="match status" value="1"/>
</dbReference>
<keyword evidence="10" id="KW-0460">Magnesium</keyword>
<feature type="compositionally biased region" description="Acidic residues" evidence="14">
    <location>
        <begin position="1465"/>
        <end position="1477"/>
    </location>
</feature>
<dbReference type="Gene3D" id="3.40.50.1820">
    <property type="entry name" value="alpha/beta hydrolase"/>
    <property type="match status" value="1"/>
</dbReference>
<sequence>MGRFGLSPGVGSDLDLGRSGLGSGFDLLCWVYIWAALTLFEIYRFFHLQCRNLKRTISLWVFVNDVDKDMVVLMAARASRLENQDAIDVAIVAMLADPQEAWSKITEVNFLPFNLTDKRTTLAYIDEAGKMHRLSKGATEEILNMAWNKSYIGSRVHSIIDKYAERGLRSLGVARQEVSAGTIDSPGGPWEFVGLLPLFDPPRHDSDETIRKALDLGVQYDVNLSSCSIRPSSFLIYGSMISLVPGTIMRKSKDRVKPSPVPDSWKLIEIFATGIVLGIYLALMTFIFFWATYETDFFPYHKPMKKAPFSAPVLFQKKYDGSLRMCIDYRALNKLTVKNKIAEGDELKTVCVTHYDSYEFLMMPFGLTNTPATFNTLMNKHLRKMFQVLRENELFVKEEKCSFALNEMATPLTELVKKDFKMIKEVMVSESVLLDYTKPFNVYTDASDVAKCGVLIHEGHSVAYETRKLNKIEMRFVVFTDNVANIYFLTQNNLSPKQAYYLSRRYVIEIVEGPLLDRIKEGLPYNPVAKRIMEGAKEWSTREFWLEGELLYARGYHLFVPQYGKLRKELINDCHDSKWMGHPGVDRTMALLAKKYYWPYMAENVNCLVSQQDKVFKVCNIHFDVHGKRTKKWADRRCMDVGPMAYILELSPTIRAHLVLHVSLLKFYHQDEEDPDRGKELTVCPRTLAIQTHDRPVSFEVSDEGVTRTSWGECHGPRAHGRGHRNIRSLRLLGWHFGPSHIYSEHSLKLSLVLLLALAKFSCFLASVGNPTHLCSDCFHVDLAAITKKATKATLYGLEYDFGAHEYPTSEVFEVEPRSCPGFIFRRSVLLGSTNTSCSEFRLFMEQFSQKYHGDTYHLIVKNCNHFTDEVCLQLTGKRIPGWKSSYCYGCSIGLRYICIYKCNFQMHVDYTLKPPMESEDAEDELAILHLANQHLLKPVDMNLLDRVGCAICENLCYGSVYGFRFCNLFLLHGNYSTKGQSFLPPMSTYIVHISSHIRCRTCVASDRDISRCLSDSTLHQSNSKNAKEIQRFTKQHPLKLLQEVSEDTVLSQLKHDPVLIPKGLGFYPDGEYKPDIRLQDTKLYKDWIGLKTLDDAGKVHYINVSGRIGISDEDMKKHVVPFLKDQASMPGSIRSSHVEVHGSHRKVMVSRERKQAVVLLQEKASSELVLNRSSSCCWPPRRLLHQTAATRKEQNQANPSKYYTRFLYKALLVLIFSVVIQVLPSQAPEFINQTLLNRNWEFLHLLFVGVAVSYGLFSRRNHETEKENYVNQSKFDNVQCLISRFLQVSSVFDEEAETYLGLMIQRPRPGVAFTIGTNLMNLKPRALNETSRENRANSSSLSRSNSDLSSKRYEWSENNNVVLPSPVPWRSRSGRTEMKEDNEFRSFRSPPPPSPPPPMTQKPSSLKPVKSRKGGEVQIGRINGKAVRFDHQKSSRVEKLNWESVMELAQEKRVVVEKVMVETTTDDDSEIEEDGAGETPIVSSIERSPNNEYPSSGNNGGSDVDKKADEFIAKEREQIRLQRIDSIKRSSGQFKRNYS</sequence>
<evidence type="ECO:0000256" key="1">
    <source>
        <dbReference type="ARBA" id="ARBA00004141"/>
    </source>
</evidence>
<feature type="compositionally biased region" description="Pro residues" evidence="14">
    <location>
        <begin position="1390"/>
        <end position="1401"/>
    </location>
</feature>
<dbReference type="GO" id="GO:0016020">
    <property type="term" value="C:membrane"/>
    <property type="evidence" value="ECO:0007669"/>
    <property type="project" value="UniProtKB-SubCell"/>
</dbReference>
<dbReference type="Pfam" id="PF05903">
    <property type="entry name" value="Peptidase_C97"/>
    <property type="match status" value="1"/>
</dbReference>
<name>A0A6A3AXE3_HIBSY</name>
<feature type="transmembrane region" description="Helical" evidence="15">
    <location>
        <begin position="20"/>
        <end position="46"/>
    </location>
</feature>
<dbReference type="InterPro" id="IPR008580">
    <property type="entry name" value="PPPDE_dom"/>
</dbReference>
<evidence type="ECO:0000256" key="7">
    <source>
        <dbReference type="ARBA" id="ARBA00022741"/>
    </source>
</evidence>
<evidence type="ECO:0000256" key="6">
    <source>
        <dbReference type="ARBA" id="ARBA00022692"/>
    </source>
</evidence>
<dbReference type="InterPro" id="IPR041588">
    <property type="entry name" value="Integrase_H2C2"/>
</dbReference>
<evidence type="ECO:0000256" key="13">
    <source>
        <dbReference type="ARBA" id="ARBA00023136"/>
    </source>
</evidence>
<protein>
    <recommendedName>
        <fullName evidence="4">P-type H(+)-exporting transporter</fullName>
        <ecNumber evidence="4">7.1.2.1</ecNumber>
    </recommendedName>
</protein>
<gene>
    <name evidence="17" type="ORF">F3Y22_tig00110338pilonHSYRG00009</name>
</gene>
<feature type="region of interest" description="Disordered" evidence="14">
    <location>
        <begin position="1464"/>
        <end position="1512"/>
    </location>
</feature>
<dbReference type="Proteomes" id="UP000436088">
    <property type="component" value="Unassembled WGS sequence"/>
</dbReference>
<evidence type="ECO:0000256" key="2">
    <source>
        <dbReference type="ARBA" id="ARBA00008140"/>
    </source>
</evidence>
<dbReference type="InterPro" id="IPR023214">
    <property type="entry name" value="HAD_sf"/>
</dbReference>
<keyword evidence="9" id="KW-0067">ATP-binding</keyword>
<keyword evidence="12 15" id="KW-1133">Transmembrane helix</keyword>
<dbReference type="Pfam" id="PF02089">
    <property type="entry name" value="Palm_thioest"/>
    <property type="match status" value="1"/>
</dbReference>
<keyword evidence="18" id="KW-1185">Reference proteome</keyword>
<evidence type="ECO:0000256" key="14">
    <source>
        <dbReference type="SAM" id="MobiDB-lite"/>
    </source>
</evidence>
<dbReference type="SUPFAM" id="SSF81660">
    <property type="entry name" value="Metal cation-transporting ATPase, ATP-binding domain N"/>
    <property type="match status" value="1"/>
</dbReference>
<dbReference type="Pfam" id="PF17921">
    <property type="entry name" value="Integrase_H2C2"/>
    <property type="match status" value="1"/>
</dbReference>
<keyword evidence="7" id="KW-0547">Nucleotide-binding</keyword>
<keyword evidence="13 15" id="KW-0472">Membrane</keyword>
<dbReference type="Gene3D" id="3.30.70.270">
    <property type="match status" value="1"/>
</dbReference>
<comment type="similarity">
    <text evidence="3">Belongs to the cation transport ATPase (P-type) (TC 3.A.3) family. Type IIIA subfamily.</text>
</comment>
<dbReference type="SUPFAM" id="SSF56672">
    <property type="entry name" value="DNA/RNA polymerases"/>
    <property type="match status" value="1"/>
</dbReference>
<dbReference type="GO" id="GO:0008553">
    <property type="term" value="F:P-type proton-exporting transporter activity"/>
    <property type="evidence" value="ECO:0007669"/>
    <property type="project" value="UniProtKB-EC"/>
</dbReference>
<evidence type="ECO:0000256" key="4">
    <source>
        <dbReference type="ARBA" id="ARBA00012476"/>
    </source>
</evidence>
<evidence type="ECO:0000256" key="12">
    <source>
        <dbReference type="ARBA" id="ARBA00022989"/>
    </source>
</evidence>
<feature type="compositionally biased region" description="Low complexity" evidence="14">
    <location>
        <begin position="1337"/>
        <end position="1349"/>
    </location>
</feature>
<evidence type="ECO:0000313" key="18">
    <source>
        <dbReference type="Proteomes" id="UP000436088"/>
    </source>
</evidence>
<dbReference type="InterPro" id="IPR029058">
    <property type="entry name" value="AB_hydrolase_fold"/>
</dbReference>
<dbReference type="PROSITE" id="PS51858">
    <property type="entry name" value="PPPDE"/>
    <property type="match status" value="1"/>
</dbReference>
<keyword evidence="8" id="KW-0378">Hydrolase</keyword>
<organism evidence="17 18">
    <name type="scientific">Hibiscus syriacus</name>
    <name type="common">Rose of Sharon</name>
    <dbReference type="NCBI Taxonomy" id="106335"/>
    <lineage>
        <taxon>Eukaryota</taxon>
        <taxon>Viridiplantae</taxon>
        <taxon>Streptophyta</taxon>
        <taxon>Embryophyta</taxon>
        <taxon>Tracheophyta</taxon>
        <taxon>Spermatophyta</taxon>
        <taxon>Magnoliopsida</taxon>
        <taxon>eudicotyledons</taxon>
        <taxon>Gunneridae</taxon>
        <taxon>Pentapetalae</taxon>
        <taxon>rosids</taxon>
        <taxon>malvids</taxon>
        <taxon>Malvales</taxon>
        <taxon>Malvaceae</taxon>
        <taxon>Malvoideae</taxon>
        <taxon>Hibiscus</taxon>
    </lineage>
</organism>
<dbReference type="InterPro" id="IPR042266">
    <property type="entry name" value="PPPDE_sf"/>
</dbReference>
<evidence type="ECO:0000256" key="3">
    <source>
        <dbReference type="ARBA" id="ARBA00008804"/>
    </source>
</evidence>
<evidence type="ECO:0000256" key="15">
    <source>
        <dbReference type="SAM" id="Phobius"/>
    </source>
</evidence>
<dbReference type="Gene3D" id="3.40.50.1000">
    <property type="entry name" value="HAD superfamily/HAD-like"/>
    <property type="match status" value="1"/>
</dbReference>
<evidence type="ECO:0000256" key="9">
    <source>
        <dbReference type="ARBA" id="ARBA00022840"/>
    </source>
</evidence>
<feature type="region of interest" description="Disordered" evidence="14">
    <location>
        <begin position="1327"/>
        <end position="1351"/>
    </location>
</feature>
<keyword evidence="5" id="KW-0645">Protease</keyword>
<evidence type="ECO:0000256" key="5">
    <source>
        <dbReference type="ARBA" id="ARBA00022670"/>
    </source>
</evidence>
<feature type="compositionally biased region" description="Polar residues" evidence="14">
    <location>
        <begin position="1482"/>
        <end position="1498"/>
    </location>
</feature>
<feature type="compositionally biased region" description="Basic and acidic residues" evidence="14">
    <location>
        <begin position="1375"/>
        <end position="1387"/>
    </location>
</feature>
<keyword evidence="11" id="KW-1278">Translocase</keyword>
<evidence type="ECO:0000256" key="8">
    <source>
        <dbReference type="ARBA" id="ARBA00022801"/>
    </source>
</evidence>
<keyword evidence="6 15" id="KW-0812">Transmembrane</keyword>
<dbReference type="InterPro" id="IPR043128">
    <property type="entry name" value="Rev_trsase/Diguanyl_cyclase"/>
</dbReference>
<feature type="domain" description="PPPDE" evidence="16">
    <location>
        <begin position="754"/>
        <end position="892"/>
    </location>
</feature>
<comment type="similarity">
    <text evidence="2">Belongs to the DeSI family.</text>
</comment>
<reference evidence="17" key="1">
    <citation type="submission" date="2019-09" db="EMBL/GenBank/DDBJ databases">
        <title>Draft genome information of white flower Hibiscus syriacus.</title>
        <authorList>
            <person name="Kim Y.-M."/>
        </authorList>
    </citation>
    <scope>NUCLEOTIDE SEQUENCE [LARGE SCALE GENOMIC DNA]</scope>
    <source>
        <strain evidence="17">YM2019G1</strain>
    </source>
</reference>
<dbReference type="InterPro" id="IPR043502">
    <property type="entry name" value="DNA/RNA_pol_sf"/>
</dbReference>
<dbReference type="Gene3D" id="3.90.1720.30">
    <property type="entry name" value="PPPDE domains"/>
    <property type="match status" value="1"/>
</dbReference>
<dbReference type="Gene3D" id="3.40.1110.10">
    <property type="entry name" value="Calcium-transporting ATPase, cytoplasmic domain N"/>
    <property type="match status" value="1"/>
</dbReference>
<dbReference type="InterPro" id="IPR023299">
    <property type="entry name" value="ATPase_P-typ_cyto_dom_N"/>
</dbReference>
<feature type="region of interest" description="Disordered" evidence="14">
    <location>
        <begin position="1365"/>
        <end position="1436"/>
    </location>
</feature>
<dbReference type="GO" id="GO:0005524">
    <property type="term" value="F:ATP binding"/>
    <property type="evidence" value="ECO:0007669"/>
    <property type="project" value="UniProtKB-KW"/>
</dbReference>
<feature type="transmembrane region" description="Helical" evidence="15">
    <location>
        <begin position="270"/>
        <end position="293"/>
    </location>
</feature>
<dbReference type="FunFam" id="3.40.1110.10:FF:000005">
    <property type="entry name" value="Plasma membrane ATPase"/>
    <property type="match status" value="1"/>
</dbReference>
<proteinExistence type="inferred from homology"/>
<comment type="caution">
    <text evidence="17">The sequence shown here is derived from an EMBL/GenBank/DDBJ whole genome shotgun (WGS) entry which is preliminary data.</text>
</comment>
<evidence type="ECO:0000259" key="16">
    <source>
        <dbReference type="PROSITE" id="PS51858"/>
    </source>
</evidence>
<evidence type="ECO:0000313" key="17">
    <source>
        <dbReference type="EMBL" id="KAE8708523.1"/>
    </source>
</evidence>
<comment type="subcellular location">
    <subcellularLocation>
        <location evidence="1">Membrane</location>
        <topology evidence="1">Multi-pass membrane protein</topology>
    </subcellularLocation>
</comment>
<dbReference type="InterPro" id="IPR008480">
    <property type="entry name" value="DUF761_pln"/>
</dbReference>
<dbReference type="GO" id="GO:0008233">
    <property type="term" value="F:peptidase activity"/>
    <property type="evidence" value="ECO:0007669"/>
    <property type="project" value="UniProtKB-KW"/>
</dbReference>
<dbReference type="PANTHER" id="PTHR42861">
    <property type="entry name" value="CALCIUM-TRANSPORTING ATPASE"/>
    <property type="match status" value="1"/>
</dbReference>
<dbReference type="Gene3D" id="1.10.340.70">
    <property type="match status" value="1"/>
</dbReference>
<evidence type="ECO:0000256" key="10">
    <source>
        <dbReference type="ARBA" id="ARBA00022842"/>
    </source>
</evidence>
<dbReference type="EMBL" id="VEPZ02000940">
    <property type="protein sequence ID" value="KAE8708523.1"/>
    <property type="molecule type" value="Genomic_DNA"/>
</dbReference>
<evidence type="ECO:0000256" key="11">
    <source>
        <dbReference type="ARBA" id="ARBA00022967"/>
    </source>
</evidence>
<accession>A0A6A3AXE3</accession>
<dbReference type="EC" id="7.1.2.1" evidence="4"/>
<dbReference type="SMART" id="SM01179">
    <property type="entry name" value="DUF862"/>
    <property type="match status" value="1"/>
</dbReference>
<dbReference type="GO" id="GO:0006508">
    <property type="term" value="P:proteolysis"/>
    <property type="evidence" value="ECO:0007669"/>
    <property type="project" value="UniProtKB-KW"/>
</dbReference>
<dbReference type="Pfam" id="PF05553">
    <property type="entry name" value="DUF761"/>
    <property type="match status" value="1"/>
</dbReference>